<feature type="domain" description="EamA" evidence="3">
    <location>
        <begin position="8"/>
        <end position="141"/>
    </location>
</feature>
<dbReference type="PANTHER" id="PTHR22911">
    <property type="entry name" value="ACYL-MALONYL CONDENSING ENZYME-RELATED"/>
    <property type="match status" value="1"/>
</dbReference>
<comment type="similarity">
    <text evidence="1">Belongs to the EamA transporter family.</text>
</comment>
<protein>
    <recommendedName>
        <fullName evidence="3">EamA domain-containing protein</fullName>
    </recommendedName>
</protein>
<dbReference type="GO" id="GO:0016020">
    <property type="term" value="C:membrane"/>
    <property type="evidence" value="ECO:0007669"/>
    <property type="project" value="InterPro"/>
</dbReference>
<feature type="transmembrane region" description="Helical" evidence="2">
    <location>
        <begin position="40"/>
        <end position="58"/>
    </location>
</feature>
<evidence type="ECO:0000256" key="1">
    <source>
        <dbReference type="ARBA" id="ARBA00007362"/>
    </source>
</evidence>
<feature type="domain" description="EamA" evidence="3">
    <location>
        <begin position="151"/>
        <end position="288"/>
    </location>
</feature>
<organism evidence="4 5">
    <name type="scientific">Peptoniphilus porci</name>
    <dbReference type="NCBI Taxonomy" id="2652280"/>
    <lineage>
        <taxon>Bacteria</taxon>
        <taxon>Bacillati</taxon>
        <taxon>Bacillota</taxon>
        <taxon>Tissierellia</taxon>
        <taxon>Tissierellales</taxon>
        <taxon>Peptoniphilaceae</taxon>
        <taxon>Peptoniphilus</taxon>
    </lineage>
</organism>
<keyword evidence="2" id="KW-0472">Membrane</keyword>
<feature type="transmembrane region" description="Helical" evidence="2">
    <location>
        <begin position="70"/>
        <end position="88"/>
    </location>
</feature>
<comment type="caution">
    <text evidence="4">The sequence shown here is derived from an EMBL/GenBank/DDBJ whole genome shotgun (WGS) entry which is preliminary data.</text>
</comment>
<dbReference type="Pfam" id="PF00892">
    <property type="entry name" value="EamA"/>
    <property type="match status" value="2"/>
</dbReference>
<feature type="transmembrane region" description="Helical" evidence="2">
    <location>
        <begin position="213"/>
        <end position="233"/>
    </location>
</feature>
<evidence type="ECO:0000259" key="3">
    <source>
        <dbReference type="Pfam" id="PF00892"/>
    </source>
</evidence>
<feature type="transmembrane region" description="Helical" evidence="2">
    <location>
        <begin position="125"/>
        <end position="141"/>
    </location>
</feature>
<evidence type="ECO:0000256" key="2">
    <source>
        <dbReference type="SAM" id="Phobius"/>
    </source>
</evidence>
<gene>
    <name evidence="4" type="ORF">BIV18_03595</name>
</gene>
<feature type="transmembrane region" description="Helical" evidence="2">
    <location>
        <begin position="245"/>
        <end position="264"/>
    </location>
</feature>
<sequence length="298" mass="33624">MNISKELKGIFQAIFSAILFGLMPLFTKVIYSFGSNFTSTAFYRTSLSLILVFILCILEDKSIRINFKEFIYLIIGSIFFVATSLTLYSSYNYISSGVATTIHFAYPIIIFIINTIISKSRPNKIDVFCILSVSLGLVLIIDLKSGHIDLRGVVLAAISSFTYSFYSIFLERSVLKNLNSIRILFYINLISSFLIFVFVHITGNKLVLSYNPFQWIFIFLYSIVITIGATLLYQKSLRNIGATYTSILSCLEPVTSVVFGILLLLSELIFSKQVLAIILILSSTIIIVINQIKKYKIN</sequence>
<feature type="transmembrane region" description="Helical" evidence="2">
    <location>
        <begin position="183"/>
        <end position="201"/>
    </location>
</feature>
<keyword evidence="2" id="KW-1133">Transmembrane helix</keyword>
<evidence type="ECO:0000313" key="4">
    <source>
        <dbReference type="EMBL" id="OLR64684.1"/>
    </source>
</evidence>
<feature type="transmembrane region" description="Helical" evidence="2">
    <location>
        <begin position="94"/>
        <end position="113"/>
    </location>
</feature>
<keyword evidence="2" id="KW-0812">Transmembrane</keyword>
<dbReference type="Proteomes" id="UP000187166">
    <property type="component" value="Unassembled WGS sequence"/>
</dbReference>
<dbReference type="AlphaFoldDB" id="A0A1U7LZ66"/>
<feature type="transmembrane region" description="Helical" evidence="2">
    <location>
        <begin position="153"/>
        <end position="171"/>
    </location>
</feature>
<dbReference type="InterPro" id="IPR037185">
    <property type="entry name" value="EmrE-like"/>
</dbReference>
<proteinExistence type="inferred from homology"/>
<keyword evidence="5" id="KW-1185">Reference proteome</keyword>
<name>A0A1U7LZ66_9FIRM</name>
<feature type="transmembrane region" description="Helical" evidence="2">
    <location>
        <begin position="12"/>
        <end position="34"/>
    </location>
</feature>
<accession>A0A1U7LZ66</accession>
<dbReference type="SUPFAM" id="SSF103481">
    <property type="entry name" value="Multidrug resistance efflux transporter EmrE"/>
    <property type="match status" value="2"/>
</dbReference>
<evidence type="ECO:0000313" key="5">
    <source>
        <dbReference type="Proteomes" id="UP000187166"/>
    </source>
</evidence>
<feature type="transmembrane region" description="Helical" evidence="2">
    <location>
        <begin position="270"/>
        <end position="289"/>
    </location>
</feature>
<reference evidence="4 5" key="1">
    <citation type="journal article" date="2016" name="Appl. Environ. Microbiol.">
        <title>Function and Phylogeny of Bacterial Butyryl Coenzyme A:Acetate Transferases and Their Diversity in the Proximal Colon of Swine.</title>
        <authorList>
            <person name="Trachsel J."/>
            <person name="Bayles D.O."/>
            <person name="Looft T."/>
            <person name="Levine U.Y."/>
            <person name="Allen H.K."/>
        </authorList>
    </citation>
    <scope>NUCLEOTIDE SEQUENCE [LARGE SCALE GENOMIC DNA]</scope>
    <source>
        <strain evidence="4 5">35-6-1</strain>
    </source>
</reference>
<dbReference type="EMBL" id="MJIH01000001">
    <property type="protein sequence ID" value="OLR64684.1"/>
    <property type="molecule type" value="Genomic_DNA"/>
</dbReference>
<dbReference type="InterPro" id="IPR000620">
    <property type="entry name" value="EamA_dom"/>
</dbReference>